<dbReference type="AlphaFoldDB" id="A0A8J5VI58"/>
<comment type="caution">
    <text evidence="2">The sequence shown here is derived from an EMBL/GenBank/DDBJ whole genome shotgun (WGS) entry which is preliminary data.</text>
</comment>
<feature type="compositionally biased region" description="Polar residues" evidence="1">
    <location>
        <begin position="49"/>
        <end position="63"/>
    </location>
</feature>
<feature type="region of interest" description="Disordered" evidence="1">
    <location>
        <begin position="28"/>
        <end position="69"/>
    </location>
</feature>
<dbReference type="Proteomes" id="UP000729402">
    <property type="component" value="Unassembled WGS sequence"/>
</dbReference>
<keyword evidence="3" id="KW-1185">Reference proteome</keyword>
<reference evidence="2" key="1">
    <citation type="journal article" date="2021" name="bioRxiv">
        <title>Whole Genome Assembly and Annotation of Northern Wild Rice, Zizania palustris L., Supports a Whole Genome Duplication in the Zizania Genus.</title>
        <authorList>
            <person name="Haas M."/>
            <person name="Kono T."/>
            <person name="Macchietto M."/>
            <person name="Millas R."/>
            <person name="McGilp L."/>
            <person name="Shao M."/>
            <person name="Duquette J."/>
            <person name="Hirsch C.N."/>
            <person name="Kimball J."/>
        </authorList>
    </citation>
    <scope>NUCLEOTIDE SEQUENCE</scope>
    <source>
        <tissue evidence="2">Fresh leaf tissue</tissue>
    </source>
</reference>
<evidence type="ECO:0000256" key="1">
    <source>
        <dbReference type="SAM" id="MobiDB-lite"/>
    </source>
</evidence>
<sequence>MSRHAFNRHSKHFCLSLDLTFRYIDPKEDDVDAPSKSQNNRPIIYGPISATTNLGSGSPTPMQWLSKKRVKNPTCKCKAPDTSVHRSTKAKLVK</sequence>
<protein>
    <submittedName>
        <fullName evidence="2">Uncharacterized protein</fullName>
    </submittedName>
</protein>
<accession>A0A8J5VI58</accession>
<evidence type="ECO:0000313" key="3">
    <source>
        <dbReference type="Proteomes" id="UP000729402"/>
    </source>
</evidence>
<reference evidence="2" key="2">
    <citation type="submission" date="2021-02" db="EMBL/GenBank/DDBJ databases">
        <authorList>
            <person name="Kimball J.A."/>
            <person name="Haas M.W."/>
            <person name="Macchietto M."/>
            <person name="Kono T."/>
            <person name="Duquette J."/>
            <person name="Shao M."/>
        </authorList>
    </citation>
    <scope>NUCLEOTIDE SEQUENCE</scope>
    <source>
        <tissue evidence="2">Fresh leaf tissue</tissue>
    </source>
</reference>
<evidence type="ECO:0000313" key="2">
    <source>
        <dbReference type="EMBL" id="KAG8068715.1"/>
    </source>
</evidence>
<feature type="region of interest" description="Disordered" evidence="1">
    <location>
        <begin position="75"/>
        <end position="94"/>
    </location>
</feature>
<dbReference type="EMBL" id="JAAALK010000284">
    <property type="protein sequence ID" value="KAG8068715.1"/>
    <property type="molecule type" value="Genomic_DNA"/>
</dbReference>
<name>A0A8J5VI58_ZIZPA</name>
<gene>
    <name evidence="2" type="ORF">GUJ93_ZPchr0005g15138</name>
</gene>
<organism evidence="2 3">
    <name type="scientific">Zizania palustris</name>
    <name type="common">Northern wild rice</name>
    <dbReference type="NCBI Taxonomy" id="103762"/>
    <lineage>
        <taxon>Eukaryota</taxon>
        <taxon>Viridiplantae</taxon>
        <taxon>Streptophyta</taxon>
        <taxon>Embryophyta</taxon>
        <taxon>Tracheophyta</taxon>
        <taxon>Spermatophyta</taxon>
        <taxon>Magnoliopsida</taxon>
        <taxon>Liliopsida</taxon>
        <taxon>Poales</taxon>
        <taxon>Poaceae</taxon>
        <taxon>BOP clade</taxon>
        <taxon>Oryzoideae</taxon>
        <taxon>Oryzeae</taxon>
        <taxon>Zizaniinae</taxon>
        <taxon>Zizania</taxon>
    </lineage>
</organism>
<proteinExistence type="predicted"/>